<name>A0A1H7RD93_9GAMM</name>
<dbReference type="InterPro" id="IPR025164">
    <property type="entry name" value="Toastrack_DUF4097"/>
</dbReference>
<feature type="signal peptide" evidence="1">
    <location>
        <begin position="1"/>
        <end position="21"/>
    </location>
</feature>
<organism evidence="3 4">
    <name type="scientific">Colwellia chukchiensis</name>
    <dbReference type="NCBI Taxonomy" id="641665"/>
    <lineage>
        <taxon>Bacteria</taxon>
        <taxon>Pseudomonadati</taxon>
        <taxon>Pseudomonadota</taxon>
        <taxon>Gammaproteobacteria</taxon>
        <taxon>Alteromonadales</taxon>
        <taxon>Colwelliaceae</taxon>
        <taxon>Colwellia</taxon>
    </lineage>
</organism>
<dbReference type="AlphaFoldDB" id="A0A1H7RD93"/>
<dbReference type="EMBL" id="FOBI01000014">
    <property type="protein sequence ID" value="SEL58143.1"/>
    <property type="molecule type" value="Genomic_DNA"/>
</dbReference>
<dbReference type="STRING" id="641665.GCA_002104455_01281"/>
<accession>A0A1H7RD93</accession>
<keyword evidence="1" id="KW-0732">Signal</keyword>
<evidence type="ECO:0000313" key="3">
    <source>
        <dbReference type="EMBL" id="SEL58143.1"/>
    </source>
</evidence>
<proteinExistence type="predicted"/>
<feature type="domain" description="DUF4097" evidence="2">
    <location>
        <begin position="38"/>
        <end position="233"/>
    </location>
</feature>
<feature type="chain" id="PRO_5011491396" evidence="1">
    <location>
        <begin position="22"/>
        <end position="313"/>
    </location>
</feature>
<evidence type="ECO:0000313" key="4">
    <source>
        <dbReference type="Proteomes" id="UP000199297"/>
    </source>
</evidence>
<sequence length="313" mass="32524">MANLSKLLPIILLSVATPSIAGEQVNQTLPLTGANIVSIENLRGEVTLIGNNADEVIVTGELDDKAEGLTFEKVGSRIMIKVELPRGSHNDWGDSGSDLTVTIPKHVKVRFKGVSSDVKISNFTQGSEVQTVSGDIEASDLTLHSELVTVSGNVVSKNLAGKVRISSVSGDIDDKNSSGRLHLKTVSGSINADSSAQEVSAHSVSGDIELALAAVDELIASTVSGEFEGELSLNEHGLIKMSSVSGDLALTFNNAVQASFQLKANAGGNIINQLTSAKATRAKYGPSSKLSFDTGNASAAVQASTVSGRIKIK</sequence>
<protein>
    <submittedName>
        <fullName evidence="3">Putative adhesin</fullName>
    </submittedName>
</protein>
<dbReference type="Pfam" id="PF13349">
    <property type="entry name" value="DUF4097"/>
    <property type="match status" value="1"/>
</dbReference>
<gene>
    <name evidence="3" type="ORF">SAMN05216262_11457</name>
</gene>
<dbReference type="Proteomes" id="UP000199297">
    <property type="component" value="Unassembled WGS sequence"/>
</dbReference>
<reference evidence="4" key="1">
    <citation type="submission" date="2016-10" db="EMBL/GenBank/DDBJ databases">
        <authorList>
            <person name="Varghese N."/>
            <person name="Submissions S."/>
        </authorList>
    </citation>
    <scope>NUCLEOTIDE SEQUENCE [LARGE SCALE GENOMIC DNA]</scope>
    <source>
        <strain evidence="4">CGMCC 1.9127</strain>
    </source>
</reference>
<evidence type="ECO:0000259" key="2">
    <source>
        <dbReference type="Pfam" id="PF13349"/>
    </source>
</evidence>
<evidence type="ECO:0000256" key="1">
    <source>
        <dbReference type="SAM" id="SignalP"/>
    </source>
</evidence>
<keyword evidence="4" id="KW-1185">Reference proteome</keyword>